<reference evidence="1" key="2">
    <citation type="submission" date="2020-09" db="EMBL/GenBank/DDBJ databases">
        <authorList>
            <person name="Sun Q."/>
            <person name="Kim S."/>
        </authorList>
    </citation>
    <scope>NUCLEOTIDE SEQUENCE</scope>
    <source>
        <strain evidence="1">KCTC 22169</strain>
    </source>
</reference>
<accession>A0A918NAW7</accession>
<dbReference type="EMBL" id="BMXR01000005">
    <property type="protein sequence ID" value="GGX54551.1"/>
    <property type="molecule type" value="Genomic_DNA"/>
</dbReference>
<evidence type="ECO:0000313" key="1">
    <source>
        <dbReference type="EMBL" id="GGX54551.1"/>
    </source>
</evidence>
<dbReference type="RefSeq" id="WP_189608636.1">
    <property type="nucleotide sequence ID" value="NZ_BMXR01000005.1"/>
</dbReference>
<name>A0A918NAW7_9GAMM</name>
<evidence type="ECO:0000313" key="2">
    <source>
        <dbReference type="Proteomes" id="UP000626148"/>
    </source>
</evidence>
<organism evidence="1 2">
    <name type="scientific">Saccharospirillum salsuginis</name>
    <dbReference type="NCBI Taxonomy" id="418750"/>
    <lineage>
        <taxon>Bacteria</taxon>
        <taxon>Pseudomonadati</taxon>
        <taxon>Pseudomonadota</taxon>
        <taxon>Gammaproteobacteria</taxon>
        <taxon>Oceanospirillales</taxon>
        <taxon>Saccharospirillaceae</taxon>
        <taxon>Saccharospirillum</taxon>
    </lineage>
</organism>
<reference evidence="1" key="1">
    <citation type="journal article" date="2014" name="Int. J. Syst. Evol. Microbiol.">
        <title>Complete genome sequence of Corynebacterium casei LMG S-19264T (=DSM 44701T), isolated from a smear-ripened cheese.</title>
        <authorList>
            <consortium name="US DOE Joint Genome Institute (JGI-PGF)"/>
            <person name="Walter F."/>
            <person name="Albersmeier A."/>
            <person name="Kalinowski J."/>
            <person name="Ruckert C."/>
        </authorList>
    </citation>
    <scope>NUCLEOTIDE SEQUENCE</scope>
    <source>
        <strain evidence="1">KCTC 22169</strain>
    </source>
</reference>
<keyword evidence="2" id="KW-1185">Reference proteome</keyword>
<comment type="caution">
    <text evidence="1">The sequence shown here is derived from an EMBL/GenBank/DDBJ whole genome shotgun (WGS) entry which is preliminary data.</text>
</comment>
<gene>
    <name evidence="1" type="ORF">GCM10007392_22440</name>
</gene>
<dbReference type="Proteomes" id="UP000626148">
    <property type="component" value="Unassembled WGS sequence"/>
</dbReference>
<dbReference type="AlphaFoldDB" id="A0A918NAW7"/>
<protein>
    <submittedName>
        <fullName evidence="1">Uncharacterized protein</fullName>
    </submittedName>
</protein>
<proteinExistence type="predicted"/>
<sequence length="143" mass="15339">MAATDLQLRVTVGKLIELAYSTNEGPTARIVKSGNNFRISVDHTGKAKLSGGGESVFFYGEPAMSGLGISISRVSILFTNGDGWNLNYSATFTLVGSSSISLMGSFNIEELLLSCSGWLCEAARLLKGRNAKIEQQLQQIMGR</sequence>